<feature type="transmembrane region" description="Helical" evidence="8">
    <location>
        <begin position="180"/>
        <end position="197"/>
    </location>
</feature>
<dbReference type="PANTHER" id="PTHR45711:SF6">
    <property type="entry name" value="CHLORIDE CHANNEL PROTEIN"/>
    <property type="match status" value="1"/>
</dbReference>
<dbReference type="GO" id="GO:0005247">
    <property type="term" value="F:voltage-gated chloride channel activity"/>
    <property type="evidence" value="ECO:0007669"/>
    <property type="project" value="TreeGrafter"/>
</dbReference>
<dbReference type="Gene3D" id="1.10.3080.10">
    <property type="entry name" value="Clc chloride channel"/>
    <property type="match status" value="1"/>
</dbReference>
<evidence type="ECO:0000313" key="9">
    <source>
        <dbReference type="EMBL" id="WPK26912.1"/>
    </source>
</evidence>
<dbReference type="GO" id="GO:0005769">
    <property type="term" value="C:early endosome"/>
    <property type="evidence" value="ECO:0007669"/>
    <property type="project" value="TreeGrafter"/>
</dbReference>
<evidence type="ECO:0000256" key="6">
    <source>
        <dbReference type="ARBA" id="ARBA00023136"/>
    </source>
</evidence>
<evidence type="ECO:0000256" key="2">
    <source>
        <dbReference type="ARBA" id="ARBA00022448"/>
    </source>
</evidence>
<feature type="transmembrane region" description="Helical" evidence="8">
    <location>
        <begin position="449"/>
        <end position="467"/>
    </location>
</feature>
<dbReference type="Pfam" id="PF00654">
    <property type="entry name" value="Voltage_CLC"/>
    <property type="match status" value="1"/>
</dbReference>
<dbReference type="AlphaFoldDB" id="A0AAX4HE70"/>
<feature type="transmembrane region" description="Helical" evidence="8">
    <location>
        <begin position="309"/>
        <end position="331"/>
    </location>
</feature>
<keyword evidence="6 8" id="KW-0472">Membrane</keyword>
<dbReference type="Gene3D" id="3.10.580.10">
    <property type="entry name" value="CBS-domain"/>
    <property type="match status" value="1"/>
</dbReference>
<dbReference type="PANTHER" id="PTHR45711">
    <property type="entry name" value="CHLORIDE CHANNEL PROTEIN"/>
    <property type="match status" value="1"/>
</dbReference>
<dbReference type="RefSeq" id="XP_062879291.1">
    <property type="nucleotide sequence ID" value="XM_063023221.1"/>
</dbReference>
<evidence type="ECO:0000313" key="10">
    <source>
        <dbReference type="Proteomes" id="UP001338582"/>
    </source>
</evidence>
<feature type="transmembrane region" description="Helical" evidence="8">
    <location>
        <begin position="426"/>
        <end position="443"/>
    </location>
</feature>
<organism evidence="9 10">
    <name type="scientific">Australozyma saopauloensis</name>
    <dbReference type="NCBI Taxonomy" id="291208"/>
    <lineage>
        <taxon>Eukaryota</taxon>
        <taxon>Fungi</taxon>
        <taxon>Dikarya</taxon>
        <taxon>Ascomycota</taxon>
        <taxon>Saccharomycotina</taxon>
        <taxon>Pichiomycetes</taxon>
        <taxon>Metschnikowiaceae</taxon>
        <taxon>Australozyma</taxon>
    </lineage>
</organism>
<evidence type="ECO:0000256" key="4">
    <source>
        <dbReference type="ARBA" id="ARBA00022989"/>
    </source>
</evidence>
<name>A0AAX4HE70_9ASCO</name>
<dbReference type="GeneID" id="88175341"/>
<reference evidence="9 10" key="1">
    <citation type="submission" date="2023-10" db="EMBL/GenBank/DDBJ databases">
        <title>Draft Genome Sequence of Candida saopaulonensis from a very Premature Infant with Sepsis.</title>
        <authorList>
            <person name="Ning Y."/>
            <person name="Dai R."/>
            <person name="Xiao M."/>
            <person name="Xu Y."/>
            <person name="Yan Q."/>
            <person name="Zhang L."/>
        </authorList>
    </citation>
    <scope>NUCLEOTIDE SEQUENCE [LARGE SCALE GENOMIC DNA]</scope>
    <source>
        <strain evidence="9 10">19XY460</strain>
    </source>
</reference>
<dbReference type="InterPro" id="IPR014743">
    <property type="entry name" value="Cl-channel_core"/>
</dbReference>
<gene>
    <name evidence="9" type="ORF">PUMCH_004280</name>
</gene>
<dbReference type="SUPFAM" id="SSF81340">
    <property type="entry name" value="Clc chloride channel"/>
    <property type="match status" value="1"/>
</dbReference>
<evidence type="ECO:0000256" key="7">
    <source>
        <dbReference type="ARBA" id="ARBA00023214"/>
    </source>
</evidence>
<feature type="transmembrane region" description="Helical" evidence="8">
    <location>
        <begin position="267"/>
        <end position="288"/>
    </location>
</feature>
<keyword evidence="7" id="KW-0868">Chloride</keyword>
<evidence type="ECO:0000256" key="1">
    <source>
        <dbReference type="ARBA" id="ARBA00004141"/>
    </source>
</evidence>
<dbReference type="PRINTS" id="PR00762">
    <property type="entry name" value="CLCHANNEL"/>
</dbReference>
<dbReference type="EMBL" id="CP138898">
    <property type="protein sequence ID" value="WPK26912.1"/>
    <property type="molecule type" value="Genomic_DNA"/>
</dbReference>
<feature type="transmembrane region" description="Helical" evidence="8">
    <location>
        <begin position="127"/>
        <end position="146"/>
    </location>
</feature>
<dbReference type="InterPro" id="IPR001807">
    <property type="entry name" value="ClC"/>
</dbReference>
<keyword evidence="2" id="KW-0813">Transport</keyword>
<feature type="transmembrane region" description="Helical" evidence="8">
    <location>
        <begin position="510"/>
        <end position="535"/>
    </location>
</feature>
<keyword evidence="4 8" id="KW-1133">Transmembrane helix</keyword>
<dbReference type="GO" id="GO:0005886">
    <property type="term" value="C:plasma membrane"/>
    <property type="evidence" value="ECO:0007669"/>
    <property type="project" value="TreeGrafter"/>
</dbReference>
<proteinExistence type="predicted"/>
<feature type="transmembrane region" description="Helical" evidence="8">
    <location>
        <begin position="231"/>
        <end position="255"/>
    </location>
</feature>
<comment type="subcellular location">
    <subcellularLocation>
        <location evidence="1">Membrane</location>
        <topology evidence="1">Multi-pass membrane protein</topology>
    </subcellularLocation>
</comment>
<evidence type="ECO:0000256" key="5">
    <source>
        <dbReference type="ARBA" id="ARBA00023065"/>
    </source>
</evidence>
<evidence type="ECO:0000256" key="3">
    <source>
        <dbReference type="ARBA" id="ARBA00022692"/>
    </source>
</evidence>
<accession>A0AAX4HE70</accession>
<dbReference type="GO" id="GO:0005794">
    <property type="term" value="C:Golgi apparatus"/>
    <property type="evidence" value="ECO:0007669"/>
    <property type="project" value="TreeGrafter"/>
</dbReference>
<protein>
    <recommendedName>
        <fullName evidence="11">Chloride channel protein</fullName>
    </recommendedName>
</protein>
<keyword evidence="3 8" id="KW-0812">Transmembrane</keyword>
<evidence type="ECO:0000256" key="8">
    <source>
        <dbReference type="SAM" id="Phobius"/>
    </source>
</evidence>
<sequence>MTNTNSPLFTIRHSLPPKPPYQIPKATYEDNTYIDWMKEAIQPPSGSLKKWSVLVLMAIAVGYMTVVIDLFSAGLNDFKIGICFSKLDRWSLLSPYLTCPSEDWYSWLRLLAGDLSEKSWLSFLIDLPIYIVSGSIFILAAGYLTYKKAPLAKQSGIPEIKLIVAGLNYHTSTYLGTQALFVKAAGLVMVVASGLWLGKEGPLAHVACSILSALFDRIYGKDGSEGLRRELLVAATATGIAVAFNSPIGGVLFVSELLQSYFSPMKIMWNSFVAATIALVVVFGSKAFTEGTNFHEGNLFEVLFGNFSWLFTETLPFIFLGLAGGLFGHVYTQLYLKFENKQTKNRVWNIFSSMSGLLQTNIRYVEILVVAMVTSLFTFPLSMSKMSLEAYLKLLFTDCPVEEVSTLSQATNFMCDSSLAITGLKLSYIFIGGFVLSAYSYGLSLPGGILMPSLVLGGTLGRLVGILSRAIQSKINPSFLATCTAKSCIVSPSAYAVVGAAAFMTGITKLTVAVVVIIFELTGALTYVVPIMVAVMTAKVFNDWLSEHNIYDAWIVNDFNTKDSAELSEYNLGKGDGLLKFGPMTSEFKAALPDILVSKTMVPTNRLRCIFLYPEAPYSLPELYAYLSDDCHEGYPVIANEHDFTLFGYVTKKTIYESIVRTVGSSQPLALLVSFRTKIPEQMIGRQQDYEKDIQGRYEGVDLILLDLEPTALSAHSKTSLKQVVEIFDRLQLNSLMINEYGNTTKLSGFVDRFILARLVHNKFVSLQHEHESEYLNGYGEEETEFFHHRRDRESIELIS</sequence>
<keyword evidence="5" id="KW-0406">Ion transport</keyword>
<evidence type="ECO:0008006" key="11">
    <source>
        <dbReference type="Google" id="ProtNLM"/>
    </source>
</evidence>
<dbReference type="Proteomes" id="UP001338582">
    <property type="component" value="Chromosome 5"/>
</dbReference>
<dbReference type="KEGG" id="asau:88175341"/>
<feature type="transmembrane region" description="Helical" evidence="8">
    <location>
        <begin position="51"/>
        <end position="71"/>
    </location>
</feature>
<keyword evidence="10" id="KW-1185">Reference proteome</keyword>
<dbReference type="InterPro" id="IPR046342">
    <property type="entry name" value="CBS_dom_sf"/>
</dbReference>